<feature type="chain" id="PRO_5045473267" description="Galactose oxidase" evidence="4">
    <location>
        <begin position="19"/>
        <end position="535"/>
    </location>
</feature>
<protein>
    <recommendedName>
        <fullName evidence="7">Galactose oxidase</fullName>
    </recommendedName>
</protein>
<sequence>MDLHMLLSLLLSFHLAKARILTDLSNGFCRSYQFGANIINDTLYLINLDGGLLPGDGNSTHNYLVDLDLTQPFSIDNGSDYHLSLIDPTVPQLKGQTLWSNAANTTLYSYGGHGLGNTSLDEGIWTYDLADEKWAVQKTSIKPVRLYSGVSSNVPRLQSSFWVGGFQDRDTTPAITDQSRAYADGMIAFNTTSGEFRQLSAPFTPVQNGALVYVPVGDGVLVYMGGETPSVADGVNATMVPNSWKYVFVYDVAKDRWYNQTTTGTVAARTEFCAVVQHDPSSSSSTYEVYVIGGADYASKEVLSDVSYLSIPSFHWYKAADLEQQRMTLVCEAYGPQVFGIGGRINWADDQGAGCYSMPAFIYDVNSGKSRARFDPALTSYSQPSTVAERTKVSPYPATWADSSLRELFAPTGTSSTTASTTETKHGHGTPVDALGKLPQEWWLKWEPRMRWFNEAGTRHSGANPRTWEQRFSDSVQEPRREAKIQEVGEEEKVSLLAMLTAMLAFRPEERQTATEVMECEWMQRGALPELVRCK</sequence>
<dbReference type="Gene3D" id="2.120.10.80">
    <property type="entry name" value="Kelch-type beta propeller"/>
    <property type="match status" value="1"/>
</dbReference>
<evidence type="ECO:0000256" key="3">
    <source>
        <dbReference type="SAM" id="MobiDB-lite"/>
    </source>
</evidence>
<evidence type="ECO:0000313" key="6">
    <source>
        <dbReference type="Proteomes" id="UP000465266"/>
    </source>
</evidence>
<feature type="region of interest" description="Disordered" evidence="3">
    <location>
        <begin position="411"/>
        <end position="432"/>
    </location>
</feature>
<accession>A0ABQ1B6G1</accession>
<evidence type="ECO:0000256" key="4">
    <source>
        <dbReference type="SAM" id="SignalP"/>
    </source>
</evidence>
<feature type="signal peptide" evidence="4">
    <location>
        <begin position="1"/>
        <end position="18"/>
    </location>
</feature>
<dbReference type="Proteomes" id="UP000465266">
    <property type="component" value="Unassembled WGS sequence"/>
</dbReference>
<proteinExistence type="predicted"/>
<gene>
    <name evidence="5" type="ORF">IFM53868_07641</name>
</gene>
<evidence type="ECO:0000313" key="5">
    <source>
        <dbReference type="EMBL" id="GFF94667.1"/>
    </source>
</evidence>
<evidence type="ECO:0000256" key="2">
    <source>
        <dbReference type="ARBA" id="ARBA00023004"/>
    </source>
</evidence>
<evidence type="ECO:0008006" key="7">
    <source>
        <dbReference type="Google" id="ProtNLM"/>
    </source>
</evidence>
<dbReference type="SUPFAM" id="SSF50965">
    <property type="entry name" value="Galactose oxidase, central domain"/>
    <property type="match status" value="1"/>
</dbReference>
<name>A0ABQ1B6G1_9EURO</name>
<keyword evidence="4" id="KW-0732">Signal</keyword>
<keyword evidence="2" id="KW-0408">Iron</keyword>
<reference evidence="5 6" key="1">
    <citation type="submission" date="2020-01" db="EMBL/GenBank/DDBJ databases">
        <title>Draft genome sequence of Aspergillus udagawae IFM 53868.</title>
        <authorList>
            <person name="Takahashi H."/>
            <person name="Yaguchi T."/>
        </authorList>
    </citation>
    <scope>NUCLEOTIDE SEQUENCE [LARGE SCALE GENOMIC DNA]</scope>
    <source>
        <strain evidence="5 6">IFM 53868</strain>
    </source>
</reference>
<dbReference type="PANTHER" id="PTHR47435">
    <property type="entry name" value="KELCH REPEAT PROTEIN (AFU_ORTHOLOGUE AFUA_5G12780)"/>
    <property type="match status" value="1"/>
</dbReference>
<dbReference type="PANTHER" id="PTHR47435:SF4">
    <property type="entry name" value="KELCH REPEAT PROTEIN (AFU_ORTHOLOGUE AFUA_5G12780)"/>
    <property type="match status" value="1"/>
</dbReference>
<keyword evidence="6" id="KW-1185">Reference proteome</keyword>
<evidence type="ECO:0000256" key="1">
    <source>
        <dbReference type="ARBA" id="ARBA00022737"/>
    </source>
</evidence>
<dbReference type="EMBL" id="BLKG01000102">
    <property type="protein sequence ID" value="GFF94667.1"/>
    <property type="molecule type" value="Genomic_DNA"/>
</dbReference>
<dbReference type="InterPro" id="IPR015915">
    <property type="entry name" value="Kelch-typ_b-propeller"/>
</dbReference>
<keyword evidence="1" id="KW-0677">Repeat</keyword>
<comment type="caution">
    <text evidence="5">The sequence shown here is derived from an EMBL/GenBank/DDBJ whole genome shotgun (WGS) entry which is preliminary data.</text>
</comment>
<organism evidence="5 6">
    <name type="scientific">Aspergillus udagawae</name>
    <dbReference type="NCBI Taxonomy" id="91492"/>
    <lineage>
        <taxon>Eukaryota</taxon>
        <taxon>Fungi</taxon>
        <taxon>Dikarya</taxon>
        <taxon>Ascomycota</taxon>
        <taxon>Pezizomycotina</taxon>
        <taxon>Eurotiomycetes</taxon>
        <taxon>Eurotiomycetidae</taxon>
        <taxon>Eurotiales</taxon>
        <taxon>Aspergillaceae</taxon>
        <taxon>Aspergillus</taxon>
        <taxon>Aspergillus subgen. Fumigati</taxon>
    </lineage>
</organism>
<dbReference type="InterPro" id="IPR011043">
    <property type="entry name" value="Gal_Oxase/kelch_b-propeller"/>
</dbReference>
<feature type="compositionally biased region" description="Low complexity" evidence="3">
    <location>
        <begin position="412"/>
        <end position="422"/>
    </location>
</feature>
<dbReference type="Gene3D" id="1.10.510.10">
    <property type="entry name" value="Transferase(Phosphotransferase) domain 1"/>
    <property type="match status" value="1"/>
</dbReference>